<name>N0B2Q1_9HYPH</name>
<dbReference type="RefSeq" id="WP_015597300.1">
    <property type="nucleotide sequence ID" value="NC_021172.1"/>
</dbReference>
<evidence type="ECO:0000313" key="1">
    <source>
        <dbReference type="EMBL" id="AGK57263.1"/>
    </source>
</evidence>
<dbReference type="KEGG" id="hdt:HYPDE_27918"/>
<dbReference type="AlphaFoldDB" id="N0B2Q1"/>
<keyword evidence="2" id="KW-1185">Reference proteome</keyword>
<dbReference type="OrthoDB" id="7933392at2"/>
<dbReference type="Proteomes" id="UP000005952">
    <property type="component" value="Chromosome"/>
</dbReference>
<reference evidence="1 2" key="1">
    <citation type="journal article" date="2013" name="Genome Announc.">
        <title>Genome sequences for three denitrifying bacterial strains isolated from a uranium- and nitrate-contaminated subsurface environment.</title>
        <authorList>
            <person name="Venkatramanan R."/>
            <person name="Prakash O."/>
            <person name="Woyke T."/>
            <person name="Chain P."/>
            <person name="Goodwin L.A."/>
            <person name="Watson D."/>
            <person name="Brooks S."/>
            <person name="Kostka J.E."/>
            <person name="Green S.J."/>
        </authorList>
    </citation>
    <scope>NUCLEOTIDE SEQUENCE [LARGE SCALE GENOMIC DNA]</scope>
    <source>
        <strain evidence="1 2">1NES1</strain>
    </source>
</reference>
<protein>
    <submittedName>
        <fullName evidence="1">Uncharacterized protein</fullName>
    </submittedName>
</protein>
<accession>N0B2Q1</accession>
<evidence type="ECO:0000313" key="2">
    <source>
        <dbReference type="Proteomes" id="UP000005952"/>
    </source>
</evidence>
<sequence>MGNRGPLEDEAQIFSGVIKVWRTDYGELITDSGVTVPLVTRGYPTVPIGARVTIIARKYKPLFQIEKIVEGS</sequence>
<gene>
    <name evidence="1" type="ORF">HYPDE_27918</name>
</gene>
<dbReference type="EMBL" id="CP005587">
    <property type="protein sequence ID" value="AGK57263.1"/>
    <property type="molecule type" value="Genomic_DNA"/>
</dbReference>
<dbReference type="STRING" id="670307.HYPDE_27918"/>
<organism evidence="1 2">
    <name type="scientific">Hyphomicrobium denitrificans 1NES1</name>
    <dbReference type="NCBI Taxonomy" id="670307"/>
    <lineage>
        <taxon>Bacteria</taxon>
        <taxon>Pseudomonadati</taxon>
        <taxon>Pseudomonadota</taxon>
        <taxon>Alphaproteobacteria</taxon>
        <taxon>Hyphomicrobiales</taxon>
        <taxon>Hyphomicrobiaceae</taxon>
        <taxon>Hyphomicrobium</taxon>
    </lineage>
</organism>
<proteinExistence type="predicted"/>
<dbReference type="HOGENOM" id="CLU_201782_0_0_5"/>